<accession>A0A8G2FAF8</accession>
<sequence length="200" mass="21893">MKIMRVVLSLFVVSLCLGLSTSSASAQLRLGIKGGATLSRVSLSGDKSNLASKNRSGFFVGPMVDAKIPFFGLGMDVSALYAHSYLDNKFTETTVKSIEVPVNVKWSASILRLFGIYAALGPQFGFNIGERNDSHYLIRKRHASFNTGGGIVLLDHVQFGVNYNFALTRTATLQIPVEMGENYNVKVKNNSWQVSLAYLF</sequence>
<dbReference type="Proteomes" id="UP000236725">
    <property type="component" value="Unassembled WGS sequence"/>
</dbReference>
<keyword evidence="1 2" id="KW-0732">Signal</keyword>
<dbReference type="InterPro" id="IPR027385">
    <property type="entry name" value="Beta-barrel_OMP"/>
</dbReference>
<name>A0A8G2FAF8_9BACT</name>
<protein>
    <submittedName>
        <fullName evidence="4">Outer membrane protein beta-barrel domain-containing protein</fullName>
    </submittedName>
</protein>
<feature type="signal peptide" evidence="2">
    <location>
        <begin position="1"/>
        <end position="26"/>
    </location>
</feature>
<evidence type="ECO:0000256" key="1">
    <source>
        <dbReference type="ARBA" id="ARBA00022729"/>
    </source>
</evidence>
<comment type="caution">
    <text evidence="4">The sequence shown here is derived from an EMBL/GenBank/DDBJ whole genome shotgun (WGS) entry which is preliminary data.</text>
</comment>
<dbReference type="EMBL" id="FNVS01000006">
    <property type="protein sequence ID" value="SEF77129.1"/>
    <property type="molecule type" value="Genomic_DNA"/>
</dbReference>
<organism evidence="4 5">
    <name type="scientific">Parabacteroides chinchillae</name>
    <dbReference type="NCBI Taxonomy" id="871327"/>
    <lineage>
        <taxon>Bacteria</taxon>
        <taxon>Pseudomonadati</taxon>
        <taxon>Bacteroidota</taxon>
        <taxon>Bacteroidia</taxon>
        <taxon>Bacteroidales</taxon>
        <taxon>Tannerellaceae</taxon>
        <taxon>Parabacteroides</taxon>
    </lineage>
</organism>
<dbReference type="Pfam" id="PF13505">
    <property type="entry name" value="OMP_b-brl"/>
    <property type="match status" value="1"/>
</dbReference>
<dbReference type="SUPFAM" id="SSF56925">
    <property type="entry name" value="OMPA-like"/>
    <property type="match status" value="1"/>
</dbReference>
<keyword evidence="5" id="KW-1185">Reference proteome</keyword>
<evidence type="ECO:0000259" key="3">
    <source>
        <dbReference type="Pfam" id="PF13505"/>
    </source>
</evidence>
<reference evidence="4 5" key="1">
    <citation type="submission" date="2016-10" db="EMBL/GenBank/DDBJ databases">
        <authorList>
            <person name="Varghese N."/>
            <person name="Submissions S."/>
        </authorList>
    </citation>
    <scope>NUCLEOTIDE SEQUENCE [LARGE SCALE GENOMIC DNA]</scope>
    <source>
        <strain evidence="4 5">DSM 29073</strain>
    </source>
</reference>
<evidence type="ECO:0000256" key="2">
    <source>
        <dbReference type="SAM" id="SignalP"/>
    </source>
</evidence>
<evidence type="ECO:0000313" key="4">
    <source>
        <dbReference type="EMBL" id="SEF77129.1"/>
    </source>
</evidence>
<feature type="chain" id="PRO_5034152036" evidence="2">
    <location>
        <begin position="27"/>
        <end position="200"/>
    </location>
</feature>
<evidence type="ECO:0000313" key="5">
    <source>
        <dbReference type="Proteomes" id="UP000236725"/>
    </source>
</evidence>
<dbReference type="RefSeq" id="WP_103983029.1">
    <property type="nucleotide sequence ID" value="NZ_FNVS01000006.1"/>
</dbReference>
<dbReference type="InterPro" id="IPR011250">
    <property type="entry name" value="OMP/PagP_B-barrel"/>
</dbReference>
<feature type="domain" description="Outer membrane protein beta-barrel" evidence="3">
    <location>
        <begin position="13"/>
        <end position="200"/>
    </location>
</feature>
<gene>
    <name evidence="4" type="ORF">SAMN05444001_106136</name>
</gene>
<dbReference type="AlphaFoldDB" id="A0A8G2FAF8"/>
<proteinExistence type="predicted"/>